<organism evidence="1 2">
    <name type="scientific">Actinacidiphila paucisporea</name>
    <dbReference type="NCBI Taxonomy" id="310782"/>
    <lineage>
        <taxon>Bacteria</taxon>
        <taxon>Bacillati</taxon>
        <taxon>Actinomycetota</taxon>
        <taxon>Actinomycetes</taxon>
        <taxon>Kitasatosporales</taxon>
        <taxon>Streptomycetaceae</taxon>
        <taxon>Actinacidiphila</taxon>
    </lineage>
</organism>
<protein>
    <submittedName>
        <fullName evidence="1">Uncharacterized protein</fullName>
    </submittedName>
</protein>
<accession>A0A1M7QXD7</accession>
<proteinExistence type="predicted"/>
<dbReference type="Proteomes" id="UP000184111">
    <property type="component" value="Unassembled WGS sequence"/>
</dbReference>
<evidence type="ECO:0000313" key="1">
    <source>
        <dbReference type="EMBL" id="SHN36743.1"/>
    </source>
</evidence>
<name>A0A1M7QXD7_9ACTN</name>
<dbReference type="RefSeq" id="WP_073502996.1">
    <property type="nucleotide sequence ID" value="NZ_FRBI01000048.1"/>
</dbReference>
<gene>
    <name evidence="1" type="ORF">SAMN05216499_14810</name>
</gene>
<dbReference type="EMBL" id="FRBI01000048">
    <property type="protein sequence ID" value="SHN36743.1"/>
    <property type="molecule type" value="Genomic_DNA"/>
</dbReference>
<reference evidence="1 2" key="1">
    <citation type="submission" date="2016-11" db="EMBL/GenBank/DDBJ databases">
        <authorList>
            <person name="Jaros S."/>
            <person name="Januszkiewicz K."/>
            <person name="Wedrychowicz H."/>
        </authorList>
    </citation>
    <scope>NUCLEOTIDE SEQUENCE [LARGE SCALE GENOMIC DNA]</scope>
    <source>
        <strain evidence="1 2">CGMCC 4.2025</strain>
    </source>
</reference>
<dbReference type="AlphaFoldDB" id="A0A1M7QXD7"/>
<sequence>MSRTVTLIAAPLGEMQPGRPFDDWDQVPTDAREWAVQQANCDDENEMVTVLDGDQRADLGQDWAVYVTELS</sequence>
<evidence type="ECO:0000313" key="2">
    <source>
        <dbReference type="Proteomes" id="UP000184111"/>
    </source>
</evidence>
<dbReference type="STRING" id="310782.SAMN05216499_14810"/>
<keyword evidence="2" id="KW-1185">Reference proteome</keyword>